<gene>
    <name evidence="1" type="ORF">D3227_10710</name>
</gene>
<comment type="caution">
    <text evidence="1">The sequence shown here is derived from an EMBL/GenBank/DDBJ whole genome shotgun (WGS) entry which is preliminary data.</text>
</comment>
<sequence length="252" mass="28365">MFSPRRLESMPDLKKTHRLIKTPQFSSRYLADYMAATEFGKRNILTASKYQAIARVVQHDEATQTISKFFRSENPTIEHLTVAAKKLRDRMADLDFDRDLFDHNADYLDRFAKVVHLVELPTDADILAPGQSPKIEIGGVKVGTDLQFRLRRITKTNKIKIGAAVFRYSKGKALKPEIGAWQSAFLLAYLRETALEVGAEPEAKLCLTLDMYSGQAYPAPTGSVSRYKNMQAACVAISERWDNIKPPANAIL</sequence>
<evidence type="ECO:0000313" key="1">
    <source>
        <dbReference type="EMBL" id="RJT40422.1"/>
    </source>
</evidence>
<organism evidence="1 2">
    <name type="scientific">Mesorhizobium waimense</name>
    <dbReference type="NCBI Taxonomy" id="1300307"/>
    <lineage>
        <taxon>Bacteria</taxon>
        <taxon>Pseudomonadati</taxon>
        <taxon>Pseudomonadota</taxon>
        <taxon>Alphaproteobacteria</taxon>
        <taxon>Hyphomicrobiales</taxon>
        <taxon>Phyllobacteriaceae</taxon>
        <taxon>Mesorhizobium</taxon>
    </lineage>
</organism>
<dbReference type="AlphaFoldDB" id="A0A3A5KV85"/>
<reference evidence="1 2" key="1">
    <citation type="submission" date="2018-09" db="EMBL/GenBank/DDBJ databases">
        <title>Mesorhizobium carmichaelinearum sp. nov. isolated from Carmichaelinea spp. root nodules in New Zealand.</title>
        <authorList>
            <person name="De Meyer S.E."/>
        </authorList>
    </citation>
    <scope>NUCLEOTIDE SEQUENCE [LARGE SCALE GENOMIC DNA]</scope>
    <source>
        <strain evidence="1 2">ICMP19557</strain>
    </source>
</reference>
<dbReference type="EMBL" id="QZWZ01000006">
    <property type="protein sequence ID" value="RJT40422.1"/>
    <property type="molecule type" value="Genomic_DNA"/>
</dbReference>
<protein>
    <submittedName>
        <fullName evidence="1">Uncharacterized protein</fullName>
    </submittedName>
</protein>
<proteinExistence type="predicted"/>
<name>A0A3A5KV85_9HYPH</name>
<keyword evidence="2" id="KW-1185">Reference proteome</keyword>
<accession>A0A3A5KV85</accession>
<dbReference type="Proteomes" id="UP000272706">
    <property type="component" value="Unassembled WGS sequence"/>
</dbReference>
<evidence type="ECO:0000313" key="2">
    <source>
        <dbReference type="Proteomes" id="UP000272706"/>
    </source>
</evidence>